<sequence>MAQRYLNPSRLADRNRQQQQQQQQLPQQQRGQPQPASTSASPSASYFANPPDVNSAGRTQLFIENLPPIVDEAKLRKRFEVFGTLENVCVVPSSEPRLGMCTYAYDDDALAAFQGMNKTQFEGNTLRIILSRPTDTYEDARTASASDLSFGGDGGVAGDYIDSGHPAHDAQRNHMCDHQDRTSGHICGESFPTLPALMRHWWNHTWTYRPWKCERDPACAYSKRGFTTEAERDRHHSSAHSTGGDPRPYKCPVPSCHYHKKGFETQNAQALHENAHSLDFEEHNCPVLGCVFESTRHEDITHHMEDIHGIIDKASPSYGNYTRDLRHPPPGSQKRGSSNTRHRRPPLHRPDEKVDLSGPSSYASIDSEKAATIQRYAEASAVEYRPFKCQVRGCKFVKEGFETQSELLSHEDREHDGQRSDLTRSIIPDITSDDSSFRSTTSISKQPPRSLEQTSASRLPSPEFLQCNNLECSEAFALEQDWRKHAMTCKISSASKQCSFTDCQAKFDSLHALSSHEFGSHGIRICSSLTCNRAFHQLEDAESHMRDLHSNLYNEGRRPRLAFIASVPSWSEEIGDTGFPYDPYRCALLNISQDKPGLAKSSQLQHQPSKKGKEVARDPPNVNIAPMLSPLPLGETLGKELLPIQVNTKDDTIASSVTPPRYSIIYPPTSLAKEITVQMPAEKPEKPEAPSSADTVVGRSTKPSLATITEQKFVPQDGPDPLYRYNTDGSRYVTGAVVLSPDKHQVLVLRSKDEAKGVLYQLPSGFLELNDQNMEASALRECWQNAGIVGRILRAIEPAPAEEPDENGLADWHSYFEVEVERERERWPRHQMWYRRWLNYREARVVLSSQPDAIRALERSTIFKRGSSGFRREDSSDSRISSNPSATSMPPKTIKLAEGTRPRRRKHPDERPPATRKYTTVSPATDNIAAWRREILPWLRRNFSSVMGKNKHGAIELLRVRNKPTICITCSDPKELVLDTFSEVVSGLFPMHVKVGLLSRSSRQQTSSLLDDHAFEIPAEQHGDESAGLVIDSYDNPEFDSVSADSANPDSAGSNINKASRGEVTVETRPEKAFRPPPIFGKYMSRPSCGATIGTVRDESSISAGTFGGVVILVKQDGTETPYGLISHHVIEEKTEDTELGIGVDEGWLVNSSGAHQYPVQQPARMDLEEAKDSLDMQRYYCDREKRYCDVDDGRAVRAKLAMLDGLDQPAVDFGHVVYSSGYGFDANRHQMDWALIGDIPSWRLEDNIVPGVDNFYDLHYDGCPKAPYPVEKSFFGFLSETFEQEHSMDLSEIDPLRRIHGVGSYSGIMDGTVSSETAFFRLDGMDSEEWFFTPRYNGGLGVKGDSGTWIFDDFGKVVGQIIAYNYRTDTAYFTRMDYLFEHIKSKTKAIEVYIPYKGELAKWKSDDIPKQLDVAQAASVTDASSSYVGSAFGTVKTGDTDITSPLTISDSGLGWAGFTRQQ</sequence>
<keyword evidence="6" id="KW-0804">Transcription</keyword>
<feature type="region of interest" description="Disordered" evidence="10">
    <location>
        <begin position="407"/>
        <end position="457"/>
    </location>
</feature>
<evidence type="ECO:0000256" key="7">
    <source>
        <dbReference type="ARBA" id="ARBA00023242"/>
    </source>
</evidence>
<feature type="compositionally biased region" description="Polar residues" evidence="10">
    <location>
        <begin position="445"/>
        <end position="457"/>
    </location>
</feature>
<proteinExistence type="predicted"/>
<dbReference type="Pfam" id="PF00076">
    <property type="entry name" value="RRM_1"/>
    <property type="match status" value="1"/>
</dbReference>
<evidence type="ECO:0000256" key="5">
    <source>
        <dbReference type="ARBA" id="ARBA00023015"/>
    </source>
</evidence>
<dbReference type="PROSITE" id="PS50157">
    <property type="entry name" value="ZINC_FINGER_C2H2_2"/>
    <property type="match status" value="1"/>
</dbReference>
<protein>
    <submittedName>
        <fullName evidence="14">Uncharacterized protein</fullName>
    </submittedName>
</protein>
<dbReference type="Proteomes" id="UP001375240">
    <property type="component" value="Unassembled WGS sequence"/>
</dbReference>
<dbReference type="InterPro" id="IPR051061">
    <property type="entry name" value="Zinc_finger_trans_reg"/>
</dbReference>
<dbReference type="SMART" id="SM00360">
    <property type="entry name" value="RRM"/>
    <property type="match status" value="1"/>
</dbReference>
<keyword evidence="5" id="KW-0805">Transcription regulation</keyword>
<evidence type="ECO:0000256" key="10">
    <source>
        <dbReference type="SAM" id="MobiDB-lite"/>
    </source>
</evidence>
<feature type="region of interest" description="Disordered" evidence="10">
    <location>
        <begin position="1"/>
        <end position="51"/>
    </location>
</feature>
<dbReference type="PANTHER" id="PTHR46179">
    <property type="entry name" value="ZINC FINGER PROTEIN"/>
    <property type="match status" value="1"/>
</dbReference>
<evidence type="ECO:0000256" key="2">
    <source>
        <dbReference type="ARBA" id="ARBA00022723"/>
    </source>
</evidence>
<feature type="region of interest" description="Disordered" evidence="10">
    <location>
        <begin position="867"/>
        <end position="919"/>
    </location>
</feature>
<dbReference type="GO" id="GO:0008270">
    <property type="term" value="F:zinc ion binding"/>
    <property type="evidence" value="ECO:0007669"/>
    <property type="project" value="UniProtKB-KW"/>
</dbReference>
<dbReference type="InterPro" id="IPR012677">
    <property type="entry name" value="Nucleotide-bd_a/b_plait_sf"/>
</dbReference>
<comment type="caution">
    <text evidence="14">The sequence shown here is derived from an EMBL/GenBank/DDBJ whole genome shotgun (WGS) entry which is preliminary data.</text>
</comment>
<comment type="subcellular location">
    <subcellularLocation>
        <location evidence="1">Nucleus</location>
    </subcellularLocation>
</comment>
<dbReference type="Gene3D" id="3.30.70.330">
    <property type="match status" value="1"/>
</dbReference>
<evidence type="ECO:0000313" key="14">
    <source>
        <dbReference type="EMBL" id="KAK6350367.1"/>
    </source>
</evidence>
<keyword evidence="2" id="KW-0479">Metal-binding</keyword>
<feature type="region of interest" description="Disordered" evidence="10">
    <location>
        <begin position="597"/>
        <end position="623"/>
    </location>
</feature>
<evidence type="ECO:0000259" key="12">
    <source>
        <dbReference type="PROSITE" id="PS50157"/>
    </source>
</evidence>
<dbReference type="PROSITE" id="PS51462">
    <property type="entry name" value="NUDIX"/>
    <property type="match status" value="1"/>
</dbReference>
<evidence type="ECO:0000256" key="9">
    <source>
        <dbReference type="PROSITE-ProRule" id="PRU00176"/>
    </source>
</evidence>
<feature type="compositionally biased region" description="Basic and acidic residues" evidence="10">
    <location>
        <begin position="408"/>
        <end position="422"/>
    </location>
</feature>
<evidence type="ECO:0000256" key="1">
    <source>
        <dbReference type="ARBA" id="ARBA00004123"/>
    </source>
</evidence>
<keyword evidence="4" id="KW-0862">Zinc</keyword>
<reference evidence="14 15" key="1">
    <citation type="submission" date="2019-10" db="EMBL/GenBank/DDBJ databases">
        <authorList>
            <person name="Palmer J.M."/>
        </authorList>
    </citation>
    <scope>NUCLEOTIDE SEQUENCE [LARGE SCALE GENOMIC DNA]</scope>
    <source>
        <strain evidence="14 15">TWF696</strain>
    </source>
</reference>
<evidence type="ECO:0000313" key="15">
    <source>
        <dbReference type="Proteomes" id="UP001375240"/>
    </source>
</evidence>
<organism evidence="14 15">
    <name type="scientific">Orbilia brochopaga</name>
    <dbReference type="NCBI Taxonomy" id="3140254"/>
    <lineage>
        <taxon>Eukaryota</taxon>
        <taxon>Fungi</taxon>
        <taxon>Dikarya</taxon>
        <taxon>Ascomycota</taxon>
        <taxon>Pezizomycotina</taxon>
        <taxon>Orbiliomycetes</taxon>
        <taxon>Orbiliales</taxon>
        <taxon>Orbiliaceae</taxon>
        <taxon>Orbilia</taxon>
    </lineage>
</organism>
<feature type="compositionally biased region" description="Basic and acidic residues" evidence="10">
    <location>
        <begin position="1060"/>
        <end position="1069"/>
    </location>
</feature>
<keyword evidence="9" id="KW-0694">RNA-binding</keyword>
<dbReference type="SMART" id="SM00355">
    <property type="entry name" value="ZnF_C2H2"/>
    <property type="match status" value="6"/>
</dbReference>
<evidence type="ECO:0000256" key="4">
    <source>
        <dbReference type="ARBA" id="ARBA00022833"/>
    </source>
</evidence>
<evidence type="ECO:0000256" key="3">
    <source>
        <dbReference type="ARBA" id="ARBA00022771"/>
    </source>
</evidence>
<dbReference type="InterPro" id="IPR015797">
    <property type="entry name" value="NUDIX_hydrolase-like_dom_sf"/>
</dbReference>
<evidence type="ECO:0000256" key="6">
    <source>
        <dbReference type="ARBA" id="ARBA00023163"/>
    </source>
</evidence>
<dbReference type="PANTHER" id="PTHR46179:SF13">
    <property type="entry name" value="C2H2-TYPE DOMAIN-CONTAINING PROTEIN"/>
    <property type="match status" value="1"/>
</dbReference>
<dbReference type="SUPFAM" id="SSF55811">
    <property type="entry name" value="Nudix"/>
    <property type="match status" value="1"/>
</dbReference>
<evidence type="ECO:0000259" key="11">
    <source>
        <dbReference type="PROSITE" id="PS50102"/>
    </source>
</evidence>
<accession>A0AAV9UWX1</accession>
<keyword evidence="15" id="KW-1185">Reference proteome</keyword>
<feature type="compositionally biased region" description="Low complexity" evidence="10">
    <location>
        <begin position="425"/>
        <end position="444"/>
    </location>
</feature>
<dbReference type="EMBL" id="JAVHNQ010000004">
    <property type="protein sequence ID" value="KAK6350367.1"/>
    <property type="molecule type" value="Genomic_DNA"/>
</dbReference>
<gene>
    <name evidence="14" type="ORF">TWF696_006599</name>
</gene>
<dbReference type="PROSITE" id="PS50102">
    <property type="entry name" value="RRM"/>
    <property type="match status" value="1"/>
</dbReference>
<keyword evidence="3 8" id="KW-0863">Zinc-finger</keyword>
<feature type="domain" description="C2H2-type" evidence="12">
    <location>
        <begin position="524"/>
        <end position="554"/>
    </location>
</feature>
<keyword evidence="7" id="KW-0539">Nucleus</keyword>
<evidence type="ECO:0000256" key="8">
    <source>
        <dbReference type="PROSITE-ProRule" id="PRU00042"/>
    </source>
</evidence>
<feature type="compositionally biased region" description="Polar residues" evidence="10">
    <location>
        <begin position="1043"/>
        <end position="1058"/>
    </location>
</feature>
<name>A0AAV9UWX1_9PEZI</name>
<feature type="compositionally biased region" description="Low complexity" evidence="10">
    <location>
        <begin position="17"/>
        <end position="45"/>
    </location>
</feature>
<dbReference type="InterPro" id="IPR000086">
    <property type="entry name" value="NUDIX_hydrolase_dom"/>
</dbReference>
<dbReference type="GO" id="GO:0003723">
    <property type="term" value="F:RNA binding"/>
    <property type="evidence" value="ECO:0007669"/>
    <property type="project" value="UniProtKB-UniRule"/>
</dbReference>
<dbReference type="InterPro" id="IPR000504">
    <property type="entry name" value="RRM_dom"/>
</dbReference>
<feature type="domain" description="RRM" evidence="11">
    <location>
        <begin position="59"/>
        <end position="133"/>
    </location>
</feature>
<dbReference type="InterPro" id="IPR035979">
    <property type="entry name" value="RBD_domain_sf"/>
</dbReference>
<feature type="domain" description="Nudix hydrolase" evidence="13">
    <location>
        <begin position="729"/>
        <end position="860"/>
    </location>
</feature>
<feature type="region of interest" description="Disordered" evidence="10">
    <location>
        <begin position="1040"/>
        <end position="1069"/>
    </location>
</feature>
<feature type="region of interest" description="Disordered" evidence="10">
    <location>
        <begin position="318"/>
        <end position="363"/>
    </location>
</feature>
<dbReference type="InterPro" id="IPR013087">
    <property type="entry name" value="Znf_C2H2_type"/>
</dbReference>
<dbReference type="Pfam" id="PF00293">
    <property type="entry name" value="NUDIX"/>
    <property type="match status" value="1"/>
</dbReference>
<dbReference type="PROSITE" id="PS00028">
    <property type="entry name" value="ZINC_FINGER_C2H2_1"/>
    <property type="match status" value="2"/>
</dbReference>
<dbReference type="GO" id="GO:0006357">
    <property type="term" value="P:regulation of transcription by RNA polymerase II"/>
    <property type="evidence" value="ECO:0007669"/>
    <property type="project" value="TreeGrafter"/>
</dbReference>
<dbReference type="SUPFAM" id="SSF54928">
    <property type="entry name" value="RNA-binding domain, RBD"/>
    <property type="match status" value="1"/>
</dbReference>
<dbReference type="CDD" id="cd00590">
    <property type="entry name" value="RRM_SF"/>
    <property type="match status" value="1"/>
</dbReference>
<dbReference type="GO" id="GO:0005634">
    <property type="term" value="C:nucleus"/>
    <property type="evidence" value="ECO:0007669"/>
    <property type="project" value="UniProtKB-SubCell"/>
</dbReference>
<evidence type="ECO:0000259" key="13">
    <source>
        <dbReference type="PROSITE" id="PS51462"/>
    </source>
</evidence>
<dbReference type="Gene3D" id="3.90.79.10">
    <property type="entry name" value="Nucleoside Triphosphate Pyrophosphohydrolase"/>
    <property type="match status" value="1"/>
</dbReference>